<sequence length="225" mass="25643">MTAVGEEGGGVLNSLAALFLALALCIHWVKKGLPGQCLQQCAEAMIEVAHEEKQAEYSKMWIATTVFSSYLATWNLYILKKITCYQKTPLKSLNTDVYLPLTRMRNWQKKRATVNNTVDEQALVFPELYYPDNVLFPGFKEHDPASNSDGSNQRVIFEDDLDGGAHYSENDPYLNFVDAVLGDKAPFYQITQNLFVVRGWDLNLNCSSFFRVHGTIFKHYRRERG</sequence>
<gene>
    <name evidence="2" type="ORF">BDQ12DRAFT_670210</name>
</gene>
<evidence type="ECO:0000256" key="1">
    <source>
        <dbReference type="SAM" id="Phobius"/>
    </source>
</evidence>
<keyword evidence="1" id="KW-0812">Transmembrane</keyword>
<name>A0A5C3LK71_9AGAR</name>
<keyword evidence="1" id="KW-0472">Membrane</keyword>
<dbReference type="AlphaFoldDB" id="A0A5C3LK71"/>
<organism evidence="2 3">
    <name type="scientific">Crucibulum laeve</name>
    <dbReference type="NCBI Taxonomy" id="68775"/>
    <lineage>
        <taxon>Eukaryota</taxon>
        <taxon>Fungi</taxon>
        <taxon>Dikarya</taxon>
        <taxon>Basidiomycota</taxon>
        <taxon>Agaricomycotina</taxon>
        <taxon>Agaricomycetes</taxon>
        <taxon>Agaricomycetidae</taxon>
        <taxon>Agaricales</taxon>
        <taxon>Agaricineae</taxon>
        <taxon>Nidulariaceae</taxon>
        <taxon>Crucibulum</taxon>
    </lineage>
</organism>
<reference evidence="2 3" key="1">
    <citation type="journal article" date="2019" name="Nat. Ecol. Evol.">
        <title>Megaphylogeny resolves global patterns of mushroom evolution.</title>
        <authorList>
            <person name="Varga T."/>
            <person name="Krizsan K."/>
            <person name="Foldi C."/>
            <person name="Dima B."/>
            <person name="Sanchez-Garcia M."/>
            <person name="Sanchez-Ramirez S."/>
            <person name="Szollosi G.J."/>
            <person name="Szarkandi J.G."/>
            <person name="Papp V."/>
            <person name="Albert L."/>
            <person name="Andreopoulos W."/>
            <person name="Angelini C."/>
            <person name="Antonin V."/>
            <person name="Barry K.W."/>
            <person name="Bougher N.L."/>
            <person name="Buchanan P."/>
            <person name="Buyck B."/>
            <person name="Bense V."/>
            <person name="Catcheside P."/>
            <person name="Chovatia M."/>
            <person name="Cooper J."/>
            <person name="Damon W."/>
            <person name="Desjardin D."/>
            <person name="Finy P."/>
            <person name="Geml J."/>
            <person name="Haridas S."/>
            <person name="Hughes K."/>
            <person name="Justo A."/>
            <person name="Karasinski D."/>
            <person name="Kautmanova I."/>
            <person name="Kiss B."/>
            <person name="Kocsube S."/>
            <person name="Kotiranta H."/>
            <person name="LaButti K.M."/>
            <person name="Lechner B.E."/>
            <person name="Liimatainen K."/>
            <person name="Lipzen A."/>
            <person name="Lukacs Z."/>
            <person name="Mihaltcheva S."/>
            <person name="Morgado L.N."/>
            <person name="Niskanen T."/>
            <person name="Noordeloos M.E."/>
            <person name="Ohm R.A."/>
            <person name="Ortiz-Santana B."/>
            <person name="Ovrebo C."/>
            <person name="Racz N."/>
            <person name="Riley R."/>
            <person name="Savchenko A."/>
            <person name="Shiryaev A."/>
            <person name="Soop K."/>
            <person name="Spirin V."/>
            <person name="Szebenyi C."/>
            <person name="Tomsovsky M."/>
            <person name="Tulloss R.E."/>
            <person name="Uehling J."/>
            <person name="Grigoriev I.V."/>
            <person name="Vagvolgyi C."/>
            <person name="Papp T."/>
            <person name="Martin F.M."/>
            <person name="Miettinen O."/>
            <person name="Hibbett D.S."/>
            <person name="Nagy L.G."/>
        </authorList>
    </citation>
    <scope>NUCLEOTIDE SEQUENCE [LARGE SCALE GENOMIC DNA]</scope>
    <source>
        <strain evidence="2 3">CBS 166.37</strain>
    </source>
</reference>
<feature type="transmembrane region" description="Helical" evidence="1">
    <location>
        <begin position="12"/>
        <end position="29"/>
    </location>
</feature>
<evidence type="ECO:0000313" key="3">
    <source>
        <dbReference type="Proteomes" id="UP000308652"/>
    </source>
</evidence>
<accession>A0A5C3LK71</accession>
<dbReference type="OrthoDB" id="5598737at2759"/>
<dbReference type="EMBL" id="ML213647">
    <property type="protein sequence ID" value="TFK33504.1"/>
    <property type="molecule type" value="Genomic_DNA"/>
</dbReference>
<protein>
    <submittedName>
        <fullName evidence="2">Uncharacterized protein</fullName>
    </submittedName>
</protein>
<keyword evidence="3" id="KW-1185">Reference proteome</keyword>
<evidence type="ECO:0000313" key="2">
    <source>
        <dbReference type="EMBL" id="TFK33504.1"/>
    </source>
</evidence>
<keyword evidence="1" id="KW-1133">Transmembrane helix</keyword>
<feature type="transmembrane region" description="Helical" evidence="1">
    <location>
        <begin position="60"/>
        <end position="79"/>
    </location>
</feature>
<proteinExistence type="predicted"/>
<dbReference type="Proteomes" id="UP000308652">
    <property type="component" value="Unassembled WGS sequence"/>
</dbReference>